<evidence type="ECO:0000313" key="2">
    <source>
        <dbReference type="EMBL" id="EAT99928.1"/>
    </source>
</evidence>
<dbReference type="InterPro" id="IPR016181">
    <property type="entry name" value="Acyl_CoA_acyltransferase"/>
</dbReference>
<dbReference type="KEGG" id="ccv:CCV52592_0405"/>
<gene>
    <name evidence="2" type="ORF">CCV52592_0405</name>
</gene>
<keyword evidence="3" id="KW-1185">Reference proteome</keyword>
<organism evidence="2 3">
    <name type="scientific">Campylobacter curvus (strain 525.92)</name>
    <dbReference type="NCBI Taxonomy" id="360105"/>
    <lineage>
        <taxon>Bacteria</taxon>
        <taxon>Pseudomonadati</taxon>
        <taxon>Campylobacterota</taxon>
        <taxon>Epsilonproteobacteria</taxon>
        <taxon>Campylobacterales</taxon>
        <taxon>Campylobacteraceae</taxon>
        <taxon>Campylobacter</taxon>
    </lineage>
</organism>
<dbReference type="OrthoDB" id="9765580at2"/>
<reference evidence="2" key="1">
    <citation type="submission" date="2016-07" db="EMBL/GenBank/DDBJ databases">
        <title>Comparative genomics of the Campylobacter concisus group.</title>
        <authorList>
            <person name="Miller W.G."/>
            <person name="Yee E."/>
            <person name="Chapman M.H."/>
            <person name="Huynh S."/>
            <person name="Bono J.L."/>
            <person name="On S.L.W."/>
            <person name="StLeger J."/>
            <person name="Foster G."/>
            <person name="Parker C.T."/>
        </authorList>
    </citation>
    <scope>NUCLEOTIDE SEQUENCE</scope>
    <source>
        <strain evidence="2">525.92</strain>
    </source>
</reference>
<dbReference type="PIRSF" id="PIRSF018688">
    <property type="entry name" value="UCP018688"/>
    <property type="match status" value="1"/>
</dbReference>
<accession>A7H0C1</accession>
<feature type="domain" description="Phosphatidylglycerol lysyltransferase C-terminal" evidence="1">
    <location>
        <begin position="33"/>
        <end position="325"/>
    </location>
</feature>
<dbReference type="PANTHER" id="PTHR41373:SF1">
    <property type="entry name" value="PHOSPHATIDYLGLYCEROL LYSYLTRANSFERASE C-TERMINAL DOMAIN-CONTAINING PROTEIN"/>
    <property type="match status" value="1"/>
</dbReference>
<dbReference type="InterPro" id="IPR024320">
    <property type="entry name" value="LPG_synthase_C"/>
</dbReference>
<dbReference type="HOGENOM" id="CLU_058411_0_0_7"/>
<sequence>MLVIGENALYKFDIDSKEIMEKYLCELGEELEVDISDYTFAANYIWLSNVSGFYAIVSECFCLFAMSGSELSMLLPPIGRLKNLKTAIEKCFEIMNQNNSSQHFSHIDYVAECILEKFAISIDESANIFDVFEDYLFEKRLADYIYKAENLIELKGNSYHTKRTEINKFKNTYPNFSVQTLMPEKHKGEIIELSNKWAKERMKYMPKEQADAFMEGIYQEHAAIKRMLDHYDKLELIGIVLYIDGVMQGFTVGERINEGVASVILEKTNFEILGCAQFIFREFSKILKSEYSCEFINVGDDMGFENLKKVKMSYRPERLDIKYTIFQK</sequence>
<dbReference type="EMBL" id="CP000767">
    <property type="protein sequence ID" value="EAT99928.1"/>
    <property type="molecule type" value="Genomic_DNA"/>
</dbReference>
<dbReference type="AlphaFoldDB" id="A7H0C1"/>
<dbReference type="PANTHER" id="PTHR41373">
    <property type="entry name" value="DUF2156 DOMAIN-CONTAINING PROTEIN"/>
    <property type="match status" value="1"/>
</dbReference>
<dbReference type="SUPFAM" id="SSF55729">
    <property type="entry name" value="Acyl-CoA N-acyltransferases (Nat)"/>
    <property type="match status" value="2"/>
</dbReference>
<dbReference type="RefSeq" id="WP_009650847.1">
    <property type="nucleotide sequence ID" value="NC_009715.2"/>
</dbReference>
<evidence type="ECO:0000259" key="1">
    <source>
        <dbReference type="Pfam" id="PF09924"/>
    </source>
</evidence>
<dbReference type="Proteomes" id="UP000006380">
    <property type="component" value="Chromosome"/>
</dbReference>
<name>A7H0C1_CAMC5</name>
<dbReference type="Pfam" id="PF09924">
    <property type="entry name" value="LPG_synthase_C"/>
    <property type="match status" value="1"/>
</dbReference>
<protein>
    <recommendedName>
        <fullName evidence="1">Phosphatidylglycerol lysyltransferase C-terminal domain-containing protein</fullName>
    </recommendedName>
</protein>
<dbReference type="STRING" id="360105.CCV52592_0405"/>
<proteinExistence type="predicted"/>
<dbReference type="InterPro" id="IPR016732">
    <property type="entry name" value="UCP018688"/>
</dbReference>
<evidence type="ECO:0000313" key="3">
    <source>
        <dbReference type="Proteomes" id="UP000006380"/>
    </source>
</evidence>
<dbReference type="Gene3D" id="3.40.630.30">
    <property type="match status" value="1"/>
</dbReference>